<evidence type="ECO:0000313" key="2">
    <source>
        <dbReference type="Proteomes" id="UP000622890"/>
    </source>
</evidence>
<gene>
    <name evidence="1" type="ORF">JJB74_16510</name>
</gene>
<protein>
    <submittedName>
        <fullName evidence="1">Uncharacterized protein</fullName>
    </submittedName>
</protein>
<dbReference type="AlphaFoldDB" id="A0A934W6H2"/>
<dbReference type="Proteomes" id="UP000622890">
    <property type="component" value="Unassembled WGS sequence"/>
</dbReference>
<sequence length="111" mass="12468">MPLQMAFGITADDVRIVLEKHNDKLVDPNGRSIETLATVIYHGLNEDEMDDVALAAMDSFIDGKPESEGAHRALRRLLVRRGVLDMSRRAQLPERAKHQKQIADSMMAVCR</sequence>
<accession>A0A934W6H2</accession>
<reference evidence="1" key="1">
    <citation type="submission" date="2021-01" db="EMBL/GenBank/DDBJ databases">
        <title>Genome sequence of strain Noviherbaspirillum sp. DKR-6.</title>
        <authorList>
            <person name="Chaudhary D.K."/>
        </authorList>
    </citation>
    <scope>NUCLEOTIDE SEQUENCE</scope>
    <source>
        <strain evidence="1">DKR-6</strain>
    </source>
</reference>
<organism evidence="1 2">
    <name type="scientific">Noviherbaspirillum pedocola</name>
    <dbReference type="NCBI Taxonomy" id="2801341"/>
    <lineage>
        <taxon>Bacteria</taxon>
        <taxon>Pseudomonadati</taxon>
        <taxon>Pseudomonadota</taxon>
        <taxon>Betaproteobacteria</taxon>
        <taxon>Burkholderiales</taxon>
        <taxon>Oxalobacteraceae</taxon>
        <taxon>Noviherbaspirillum</taxon>
    </lineage>
</organism>
<proteinExistence type="predicted"/>
<dbReference type="EMBL" id="JAEPBG010000007">
    <property type="protein sequence ID" value="MBK4736227.1"/>
    <property type="molecule type" value="Genomic_DNA"/>
</dbReference>
<evidence type="ECO:0000313" key="1">
    <source>
        <dbReference type="EMBL" id="MBK4736227.1"/>
    </source>
</evidence>
<comment type="caution">
    <text evidence="1">The sequence shown here is derived from an EMBL/GenBank/DDBJ whole genome shotgun (WGS) entry which is preliminary data.</text>
</comment>
<keyword evidence="2" id="KW-1185">Reference proteome</keyword>
<name>A0A934W6H2_9BURK</name>
<dbReference type="RefSeq" id="WP_200593492.1">
    <property type="nucleotide sequence ID" value="NZ_JAEPBG010000007.1"/>
</dbReference>